<name>A0ABU2HAG2_9ACTN</name>
<organism evidence="1 2">
    <name type="scientific">Lipingzhangella rawalii</name>
    <dbReference type="NCBI Taxonomy" id="2055835"/>
    <lineage>
        <taxon>Bacteria</taxon>
        <taxon>Bacillati</taxon>
        <taxon>Actinomycetota</taxon>
        <taxon>Actinomycetes</taxon>
        <taxon>Streptosporangiales</taxon>
        <taxon>Nocardiopsidaceae</taxon>
        <taxon>Lipingzhangella</taxon>
    </lineage>
</organism>
<dbReference type="Proteomes" id="UP001250214">
    <property type="component" value="Unassembled WGS sequence"/>
</dbReference>
<evidence type="ECO:0000313" key="2">
    <source>
        <dbReference type="Proteomes" id="UP001250214"/>
    </source>
</evidence>
<comment type="caution">
    <text evidence="1">The sequence shown here is derived from an EMBL/GenBank/DDBJ whole genome shotgun (WGS) entry which is preliminary data.</text>
</comment>
<gene>
    <name evidence="1" type="ORF">RIF23_18540</name>
</gene>
<reference evidence="2" key="1">
    <citation type="submission" date="2023-07" db="EMBL/GenBank/DDBJ databases">
        <title>Novel species in the genus Lipingzhangella isolated from Sambhar Salt Lake.</title>
        <authorList>
            <person name="Jiya N."/>
            <person name="Kajale S."/>
            <person name="Sharma A."/>
        </authorList>
    </citation>
    <scope>NUCLEOTIDE SEQUENCE [LARGE SCALE GENOMIC DNA]</scope>
    <source>
        <strain evidence="2">LS1_29</strain>
    </source>
</reference>
<proteinExistence type="predicted"/>
<accession>A0ABU2HAG2</accession>
<sequence>MVMKKVVFASISFVVSIALFCGVMGWNLWLEGRYAETGDEDINLLVGSEQIEVVERVARDYYGGDLVRVVPFSGGGLAVFTDGVVAVNPVTEEPLWSFIVPGRQVDIEQTPIDTINPWAPGITAKLQPVVLRYSGSLIHRLVEVSPETGEVVGNQWSVVRDPWSDNVDAVSPVGWINVSEREVQSTVLEWQPGSEYIEDWATRIPEECESISSDDVVALSNVVAVGMVCSEVEGDVVRLMGLHVNNGDVVWARKWDGDQVPELRRANPYTIPDIGMDQPVWDVARNEIDGSYSLINERNGEEYDLEDRLQGSWHDYITPPQEKGSDSLSDTIILGGQLVFSQGMTVPIFYELVDRGIIDFDPEGNPELTSRYRDCDECLVQTIHDNNTPMTVDVSSQMKSELENL</sequence>
<evidence type="ECO:0000313" key="1">
    <source>
        <dbReference type="EMBL" id="MDS1272292.1"/>
    </source>
</evidence>
<protein>
    <submittedName>
        <fullName evidence="1">Uncharacterized protein</fullName>
    </submittedName>
</protein>
<dbReference type="EMBL" id="JAVLVT010000010">
    <property type="protein sequence ID" value="MDS1272292.1"/>
    <property type="molecule type" value="Genomic_DNA"/>
</dbReference>
<keyword evidence="2" id="KW-1185">Reference proteome</keyword>